<name>A0ABQ0ZZK6_9EURO</name>
<reference evidence="3 4" key="1">
    <citation type="submission" date="2020-01" db="EMBL/GenBank/DDBJ databases">
        <title>Draft genome sequence of Aspergillus udagawae IFM 53868.</title>
        <authorList>
            <person name="Takahashi H."/>
            <person name="Yaguchi T."/>
        </authorList>
    </citation>
    <scope>NUCLEOTIDE SEQUENCE [LARGE SCALE GENOMIC DNA]</scope>
    <source>
        <strain evidence="3 4">IFM 53868</strain>
    </source>
</reference>
<dbReference type="InterPro" id="IPR011330">
    <property type="entry name" value="Glyco_hydro/deAcase_b/a-brl"/>
</dbReference>
<organism evidence="3 4">
    <name type="scientific">Aspergillus udagawae</name>
    <dbReference type="NCBI Taxonomy" id="91492"/>
    <lineage>
        <taxon>Eukaryota</taxon>
        <taxon>Fungi</taxon>
        <taxon>Dikarya</taxon>
        <taxon>Ascomycota</taxon>
        <taxon>Pezizomycotina</taxon>
        <taxon>Eurotiomycetes</taxon>
        <taxon>Eurotiomycetidae</taxon>
        <taxon>Eurotiales</taxon>
        <taxon>Aspergillaceae</taxon>
        <taxon>Aspergillus</taxon>
        <taxon>Aspergillus subgen. Fumigati</taxon>
    </lineage>
</organism>
<keyword evidence="4" id="KW-1185">Reference proteome</keyword>
<feature type="domain" description="NodB homology" evidence="2">
    <location>
        <begin position="348"/>
        <end position="452"/>
    </location>
</feature>
<dbReference type="Gene3D" id="3.20.20.370">
    <property type="entry name" value="Glycoside hydrolase/deacetylase"/>
    <property type="match status" value="1"/>
</dbReference>
<evidence type="ECO:0000313" key="3">
    <source>
        <dbReference type="EMBL" id="GFF69977.1"/>
    </source>
</evidence>
<evidence type="ECO:0000256" key="1">
    <source>
        <dbReference type="SAM" id="MobiDB-lite"/>
    </source>
</evidence>
<dbReference type="InterPro" id="IPR002509">
    <property type="entry name" value="NODB_dom"/>
</dbReference>
<dbReference type="SUPFAM" id="SSF88713">
    <property type="entry name" value="Glycoside hydrolase/deacetylase"/>
    <property type="match status" value="1"/>
</dbReference>
<evidence type="ECO:0000313" key="4">
    <source>
        <dbReference type="Proteomes" id="UP000465266"/>
    </source>
</evidence>
<dbReference type="SUPFAM" id="SSF51735">
    <property type="entry name" value="NAD(P)-binding Rossmann-fold domains"/>
    <property type="match status" value="1"/>
</dbReference>
<sequence length="643" mass="71071">MSGVVSPSFLNLEGLHVFITGAAGGIGQRAVQEFLDQGCKVTAYDLRPFEIPDTIGESYARLNVQRGDISDEESIRSGIALAVKRFGPINILIANAGITDESHDYPIWELPLETWEKTYSVNVRGTFLTIKHFLHAARTAQQTLGKELDNLAIVVTGSETGVFGQEGHAEYASGKAGLQYGLVKSVKNEIVRLNSRARINAVAPGWVDTPMIEGRLDDPKELWGEAQATVPLKKIAKPEDVARTMAFLASHRAAGHITGQCLSVDGGMEGRLLWKESNPSNPNRSPETTSLAPNQSIPRHLSPPKRNKIRVAVSIDLDAVSGWLGTGHHPDNILADYSAGFFAAKVGVPRLLRMLTKLNIADRCTWFIPGHSAESFPDEAAQVVASGAEIGLHGYAHEGAYQMTVQQERDVLVKCIDIATKLTGKKPAGYRAPLYQLRESTLDLLEEFGFEYGAAASSSPPAPPPPLQIIRHATDSLRFATILTIKTDASLTDHDCHPFFAPRRPPLQPVDFSQPASTWMHPIPASDTSANADRRPLVCVPCNWYMEDMTPMQFLPHTPNSHGYTDVRVIENLWRDRFLWIRENEVEPIFPVLMHPDTSGMAHVIGMVERLLRWVQGWGDEVEFCQTGEIARWFREKEMKKAT</sequence>
<feature type="compositionally biased region" description="Polar residues" evidence="1">
    <location>
        <begin position="277"/>
        <end position="297"/>
    </location>
</feature>
<comment type="caution">
    <text evidence="3">The sequence shown here is derived from an EMBL/GenBank/DDBJ whole genome shotgun (WGS) entry which is preliminary data.</text>
</comment>
<dbReference type="InterPro" id="IPR002347">
    <property type="entry name" value="SDR_fam"/>
</dbReference>
<dbReference type="EMBL" id="BLKG01000001">
    <property type="protein sequence ID" value="GFF69977.1"/>
    <property type="molecule type" value="Genomic_DNA"/>
</dbReference>
<dbReference type="PANTHER" id="PTHR47561">
    <property type="entry name" value="POLYSACCHARIDE DEACETYLASE FAMILY PROTEIN (AFU_ORTHOLOGUE AFUA_6G05030)"/>
    <property type="match status" value="1"/>
</dbReference>
<evidence type="ECO:0000259" key="2">
    <source>
        <dbReference type="Pfam" id="PF01522"/>
    </source>
</evidence>
<dbReference type="PRINTS" id="PR00081">
    <property type="entry name" value="GDHRDH"/>
</dbReference>
<dbReference type="InterPro" id="IPR037950">
    <property type="entry name" value="PgdA-like"/>
</dbReference>
<feature type="region of interest" description="Disordered" evidence="1">
    <location>
        <begin position="272"/>
        <end position="303"/>
    </location>
</feature>
<accession>A0ABQ0ZZK6</accession>
<gene>
    <name evidence="3" type="ORF">IFM53868_00192</name>
</gene>
<dbReference type="Pfam" id="PF01522">
    <property type="entry name" value="Polysacc_deac_1"/>
    <property type="match status" value="1"/>
</dbReference>
<proteinExistence type="predicted"/>
<dbReference type="Pfam" id="PF13561">
    <property type="entry name" value="adh_short_C2"/>
    <property type="match status" value="1"/>
</dbReference>
<dbReference type="Proteomes" id="UP000465266">
    <property type="component" value="Unassembled WGS sequence"/>
</dbReference>
<dbReference type="InterPro" id="IPR036291">
    <property type="entry name" value="NAD(P)-bd_dom_sf"/>
</dbReference>
<dbReference type="CDD" id="cd10938">
    <property type="entry name" value="CE4_HpPgdA_like"/>
    <property type="match status" value="1"/>
</dbReference>
<dbReference type="CDD" id="cd05233">
    <property type="entry name" value="SDR_c"/>
    <property type="match status" value="1"/>
</dbReference>
<protein>
    <submittedName>
        <fullName evidence="3">3-oxoacyl-[acyl-carrier-protein] reductase FabG</fullName>
    </submittedName>
</protein>
<dbReference type="PANTHER" id="PTHR47561:SF2">
    <property type="entry name" value="HYPOTHETICAL POLYSACCHARIDE DEACETYLASE (EUROFUNG)"/>
    <property type="match status" value="1"/>
</dbReference>
<dbReference type="Gene3D" id="3.40.50.720">
    <property type="entry name" value="NAD(P)-binding Rossmann-like Domain"/>
    <property type="match status" value="1"/>
</dbReference>